<sequence length="227" mass="24556">MALNFPIKGALFDMDGLLLDSERLFMETLVQSTEPIGISKEDTEAFFVTLVGTSNKETSKHLSSFLPNHVEVTIFEAEWRNLYRARVEEGVPVKPHVRPLLIGLQGAGIPMCVVTSTVSRVAQKKLSKAGLDEFFRGVVAGDEVIANKPDPEPYLRGAAVLGLEASECAAFEDSDVGTTAARRAGCLTYQVPDLRPAGVALPNLDQYVVKDLREAGCHLGVLSKALT</sequence>
<accession>A0A4R1NNH5</accession>
<dbReference type="Gene3D" id="3.40.50.1000">
    <property type="entry name" value="HAD superfamily/HAD-like"/>
    <property type="match status" value="1"/>
</dbReference>
<dbReference type="PANTHER" id="PTHR43481">
    <property type="entry name" value="FRUCTOSE-1-PHOSPHATE PHOSPHATASE"/>
    <property type="match status" value="1"/>
</dbReference>
<dbReference type="InterPro" id="IPR041492">
    <property type="entry name" value="HAD_2"/>
</dbReference>
<dbReference type="PANTHER" id="PTHR43481:SF4">
    <property type="entry name" value="GLYCEROL-1-PHOSPHATE PHOSPHOHYDROLASE 1-RELATED"/>
    <property type="match status" value="1"/>
</dbReference>
<dbReference type="SFLD" id="SFLDS00003">
    <property type="entry name" value="Haloacid_Dehalogenase"/>
    <property type="match status" value="1"/>
</dbReference>
<dbReference type="EMBL" id="SMGR01000001">
    <property type="protein sequence ID" value="TCL09361.1"/>
    <property type="molecule type" value="Genomic_DNA"/>
</dbReference>
<dbReference type="InterPro" id="IPR051806">
    <property type="entry name" value="HAD-like_SPP"/>
</dbReference>
<dbReference type="Proteomes" id="UP000295673">
    <property type="component" value="Unassembled WGS sequence"/>
</dbReference>
<keyword evidence="2" id="KW-1185">Reference proteome</keyword>
<dbReference type="InterPro" id="IPR023214">
    <property type="entry name" value="HAD_sf"/>
</dbReference>
<reference evidence="1 2" key="1">
    <citation type="submission" date="2019-03" db="EMBL/GenBank/DDBJ databases">
        <title>Genomic Encyclopedia of Archaeal and Bacterial Type Strains, Phase II (KMG-II): from individual species to whole genera.</title>
        <authorList>
            <person name="Goeker M."/>
        </authorList>
    </citation>
    <scope>NUCLEOTIDE SEQUENCE [LARGE SCALE GENOMIC DNA]</scope>
    <source>
        <strain evidence="1 2">DSM 26433</strain>
    </source>
</reference>
<evidence type="ECO:0000313" key="1">
    <source>
        <dbReference type="EMBL" id="TCL09361.1"/>
    </source>
</evidence>
<dbReference type="Pfam" id="PF13419">
    <property type="entry name" value="HAD_2"/>
    <property type="match status" value="1"/>
</dbReference>
<dbReference type="SFLD" id="SFLDG01129">
    <property type="entry name" value="C1.5:_HAD__Beta-PGM__Phosphata"/>
    <property type="match status" value="1"/>
</dbReference>
<protein>
    <submittedName>
        <fullName evidence="1">HAD superfamily hydrolase (TIGR01509 family)</fullName>
    </submittedName>
</protein>
<dbReference type="InterPro" id="IPR036412">
    <property type="entry name" value="HAD-like_sf"/>
</dbReference>
<dbReference type="InterPro" id="IPR023198">
    <property type="entry name" value="PGP-like_dom2"/>
</dbReference>
<dbReference type="CDD" id="cd07505">
    <property type="entry name" value="HAD_BPGM-like"/>
    <property type="match status" value="1"/>
</dbReference>
<name>A0A4R1NNH5_9RHOB</name>
<gene>
    <name evidence="1" type="ORF">BXY66_1406</name>
</gene>
<dbReference type="RefSeq" id="WP_132859401.1">
    <property type="nucleotide sequence ID" value="NZ_SMGR01000001.1"/>
</dbReference>
<proteinExistence type="predicted"/>
<dbReference type="Gene3D" id="1.10.150.240">
    <property type="entry name" value="Putative phosphatase, domain 2"/>
    <property type="match status" value="1"/>
</dbReference>
<dbReference type="InterPro" id="IPR006439">
    <property type="entry name" value="HAD-SF_hydro_IA"/>
</dbReference>
<evidence type="ECO:0000313" key="2">
    <source>
        <dbReference type="Proteomes" id="UP000295673"/>
    </source>
</evidence>
<comment type="caution">
    <text evidence="1">The sequence shown here is derived from an EMBL/GenBank/DDBJ whole genome shotgun (WGS) entry which is preliminary data.</text>
</comment>
<keyword evidence="1" id="KW-0378">Hydrolase</keyword>
<dbReference type="GO" id="GO:0050308">
    <property type="term" value="F:sugar-phosphatase activity"/>
    <property type="evidence" value="ECO:0007669"/>
    <property type="project" value="TreeGrafter"/>
</dbReference>
<dbReference type="NCBIfam" id="TIGR01509">
    <property type="entry name" value="HAD-SF-IA-v3"/>
    <property type="match status" value="1"/>
</dbReference>
<dbReference type="AlphaFoldDB" id="A0A4R1NNH5"/>
<organism evidence="1 2">
    <name type="scientific">Shimia isoporae</name>
    <dbReference type="NCBI Taxonomy" id="647720"/>
    <lineage>
        <taxon>Bacteria</taxon>
        <taxon>Pseudomonadati</taxon>
        <taxon>Pseudomonadota</taxon>
        <taxon>Alphaproteobacteria</taxon>
        <taxon>Rhodobacterales</taxon>
        <taxon>Roseobacteraceae</taxon>
    </lineage>
</organism>
<dbReference type="SUPFAM" id="SSF56784">
    <property type="entry name" value="HAD-like"/>
    <property type="match status" value="1"/>
</dbReference>
<dbReference type="OrthoDB" id="9782449at2"/>